<evidence type="ECO:0000313" key="2">
    <source>
        <dbReference type="Proteomes" id="UP001205185"/>
    </source>
</evidence>
<sequence>MTSNYQFEEIGNVNNGPGPQFNLHITQAMRRRRERRFIAAEEIHRRAQRFVEPRGYPFAAFSRSNTAVLAGSAEAGTRTTALMLLTERGTRHVDHLRVLDYRADDRESALDTAELRPQDRLLLDLCAADDSSVVALRSELETYQAAVGQARLVVLVRPNQVDLLADSLAALHIHVERPDGAQVLRAHLAAEGITPPDPLLATDRLARFLRSESTGGIAALARLVVKARDTKHGDNLADWLTEALAAQSERAAQARKLFSGQQGAADRALLTVAAFLPGAPVEALATAEAVFHEKTAIPAAQRHTLDGAHLAERMAAVNLRVDGHDRVEFADLALDGALRTHFWTYFPTLRDGVAAWVQEVAPSAVLPYSAKAELVDRFADVQLATGPAEPLRHLVRAWATGGHPDLAAQVLAIGLRHDGRSKEFRRYVYDWSRERELPEPLARVLIEACVEDIAPNQPPQALVRLRHLTRHSRTSIRDTALDALLGQVRQYGFQRWLLYHLRKYNFTEHDHAILANLDIPVRLAREHQARDNLLELWRQMLSSGTRAVPQEGLWTWIGRDPDLVVRACDGNPDLLNQLFVFTRERVRHAIDPEELRVAHDRAGELLRHIDAAPHVTTPEGQG</sequence>
<protein>
    <submittedName>
        <fullName evidence="1">Uncharacterized protein</fullName>
    </submittedName>
</protein>
<dbReference type="Proteomes" id="UP001205185">
    <property type="component" value="Unassembled WGS sequence"/>
</dbReference>
<proteinExistence type="predicted"/>
<reference evidence="1 2" key="1">
    <citation type="submission" date="2022-06" db="EMBL/GenBank/DDBJ databases">
        <title>Genomic Encyclopedia of Archaeal and Bacterial Type Strains, Phase II (KMG-II): from individual species to whole genera.</title>
        <authorList>
            <person name="Goeker M."/>
        </authorList>
    </citation>
    <scope>NUCLEOTIDE SEQUENCE [LARGE SCALE GENOMIC DNA]</scope>
    <source>
        <strain evidence="1 2">DSM 44255</strain>
    </source>
</reference>
<gene>
    <name evidence="1" type="ORF">LV75_004609</name>
</gene>
<organism evidence="1 2">
    <name type="scientific">Actinokineospora diospyrosa</name>
    <dbReference type="NCBI Taxonomy" id="103728"/>
    <lineage>
        <taxon>Bacteria</taxon>
        <taxon>Bacillati</taxon>
        <taxon>Actinomycetota</taxon>
        <taxon>Actinomycetes</taxon>
        <taxon>Pseudonocardiales</taxon>
        <taxon>Pseudonocardiaceae</taxon>
        <taxon>Actinokineospora</taxon>
    </lineage>
</organism>
<evidence type="ECO:0000313" key="1">
    <source>
        <dbReference type="EMBL" id="MCP2272090.1"/>
    </source>
</evidence>
<keyword evidence="2" id="KW-1185">Reference proteome</keyword>
<comment type="caution">
    <text evidence="1">The sequence shown here is derived from an EMBL/GenBank/DDBJ whole genome shotgun (WGS) entry which is preliminary data.</text>
</comment>
<name>A0ABT1IHG3_9PSEU</name>
<dbReference type="RefSeq" id="WP_253889034.1">
    <property type="nucleotide sequence ID" value="NZ_BAAAVB010000015.1"/>
</dbReference>
<dbReference type="EMBL" id="JAMTCO010000011">
    <property type="protein sequence ID" value="MCP2272090.1"/>
    <property type="molecule type" value="Genomic_DNA"/>
</dbReference>
<accession>A0ABT1IHG3</accession>